<reference evidence="1 2" key="1">
    <citation type="submission" date="2023-01" db="EMBL/GenBank/DDBJ databases">
        <title>Analysis of 21 Apiospora genomes using comparative genomics revels a genus with tremendous synthesis potential of carbohydrate active enzymes and secondary metabolites.</title>
        <authorList>
            <person name="Sorensen T."/>
        </authorList>
    </citation>
    <scope>NUCLEOTIDE SEQUENCE [LARGE SCALE GENOMIC DNA]</scope>
    <source>
        <strain evidence="1 2">CBS 20057</strain>
    </source>
</reference>
<organism evidence="1 2">
    <name type="scientific">Apiospora marii</name>
    <dbReference type="NCBI Taxonomy" id="335849"/>
    <lineage>
        <taxon>Eukaryota</taxon>
        <taxon>Fungi</taxon>
        <taxon>Dikarya</taxon>
        <taxon>Ascomycota</taxon>
        <taxon>Pezizomycotina</taxon>
        <taxon>Sordariomycetes</taxon>
        <taxon>Xylariomycetidae</taxon>
        <taxon>Amphisphaeriales</taxon>
        <taxon>Apiosporaceae</taxon>
        <taxon>Apiospora</taxon>
    </lineage>
</organism>
<gene>
    <name evidence="1" type="ORF">PG991_006027</name>
</gene>
<comment type="caution">
    <text evidence="1">The sequence shown here is derived from an EMBL/GenBank/DDBJ whole genome shotgun (WGS) entry which is preliminary data.</text>
</comment>
<protein>
    <submittedName>
        <fullName evidence="1">Transcription factor- MADS-box</fullName>
    </submittedName>
</protein>
<keyword evidence="2" id="KW-1185">Reference proteome</keyword>
<dbReference type="SUPFAM" id="SSF55455">
    <property type="entry name" value="SRF-like"/>
    <property type="match status" value="1"/>
</dbReference>
<sequence length="169" mass="18872">MPSQPPCPRSVVPPGKLNQADPDASCTTLFAPFLGTGHAQVFAAHPDCSASDSRPSVMDSPHRAALRRARRRESTRFSKRRRTYIRGSHKLSKDCNAQVFTVVKKNNKFYVYNSAPQDVAWPPSYAEIVRSQSLVKRNTNINTHIVKGVSCASGTYSNGLRNEWKWRLG</sequence>
<proteinExistence type="predicted"/>
<accession>A0ABR1SAV8</accession>
<evidence type="ECO:0000313" key="1">
    <source>
        <dbReference type="EMBL" id="KAK8028971.1"/>
    </source>
</evidence>
<evidence type="ECO:0000313" key="2">
    <source>
        <dbReference type="Proteomes" id="UP001396898"/>
    </source>
</evidence>
<dbReference type="EMBL" id="JAQQWI010000007">
    <property type="protein sequence ID" value="KAK8028971.1"/>
    <property type="molecule type" value="Genomic_DNA"/>
</dbReference>
<dbReference type="Proteomes" id="UP001396898">
    <property type="component" value="Unassembled WGS sequence"/>
</dbReference>
<dbReference type="InterPro" id="IPR036879">
    <property type="entry name" value="TF_MADSbox_sf"/>
</dbReference>
<name>A0ABR1SAV8_9PEZI</name>